<dbReference type="PANTHER" id="PTHR34875">
    <property type="entry name" value="UPF0237 PROTEIN MJ1558"/>
    <property type="match status" value="1"/>
</dbReference>
<evidence type="ECO:0000313" key="2">
    <source>
        <dbReference type="EMBL" id="NYF98944.1"/>
    </source>
</evidence>
<dbReference type="PANTHER" id="PTHR34875:SF6">
    <property type="entry name" value="UPF0237 PROTEIN MJ1558"/>
    <property type="match status" value="1"/>
</dbReference>
<dbReference type="GO" id="GO:0006355">
    <property type="term" value="P:regulation of DNA-templated transcription"/>
    <property type="evidence" value="ECO:0007669"/>
    <property type="project" value="InterPro"/>
</dbReference>
<reference evidence="2 3" key="1">
    <citation type="submission" date="2020-07" db="EMBL/GenBank/DDBJ databases">
        <title>Sequencing the genomes of 1000 actinobacteria strains.</title>
        <authorList>
            <person name="Klenk H.-P."/>
        </authorList>
    </citation>
    <scope>NUCLEOTIDE SEQUENCE [LARGE SCALE GENOMIC DNA]</scope>
    <source>
        <strain evidence="2 3">DSM 26154</strain>
    </source>
</reference>
<dbReference type="InterPro" id="IPR016867">
    <property type="entry name" value="GcvR"/>
</dbReference>
<dbReference type="InterPro" id="IPR045865">
    <property type="entry name" value="ACT-like_dom_sf"/>
</dbReference>
<dbReference type="InterPro" id="IPR050990">
    <property type="entry name" value="UPF0237/GcvR_regulator"/>
</dbReference>
<dbReference type="EMBL" id="JACCAE010000001">
    <property type="protein sequence ID" value="NYF98944.1"/>
    <property type="molecule type" value="Genomic_DNA"/>
</dbReference>
<sequence length="185" mass="19382">MRTVVVSLIAADRPGLVAELAETVAEQGGNWLESQMGRLGGTFAGAVLVELEEDRVEDLSAAVRDLRDVDVVEVTAATTAAPGDGDLTPTRLVAVGQDQPGIVREITVALADRGLGIQEFHTSTGDAPMSGERLFEAVAVVGVAPDVDLTNLRTALDEVSAQLSLDIRLDDGDDNPAWGEVPEPI</sequence>
<comment type="caution">
    <text evidence="2">The sequence shown here is derived from an EMBL/GenBank/DDBJ whole genome shotgun (WGS) entry which is preliminary data.</text>
</comment>
<proteinExistence type="predicted"/>
<dbReference type="RefSeq" id="WP_185991704.1">
    <property type="nucleotide sequence ID" value="NZ_JACCAE010000001.1"/>
</dbReference>
<evidence type="ECO:0000313" key="3">
    <source>
        <dbReference type="Proteomes" id="UP000554054"/>
    </source>
</evidence>
<keyword evidence="3" id="KW-1185">Reference proteome</keyword>
<evidence type="ECO:0000259" key="1">
    <source>
        <dbReference type="PROSITE" id="PS51671"/>
    </source>
</evidence>
<organism evidence="2 3">
    <name type="scientific">Janibacter cremeus</name>
    <dbReference type="NCBI Taxonomy" id="1285192"/>
    <lineage>
        <taxon>Bacteria</taxon>
        <taxon>Bacillati</taxon>
        <taxon>Actinomycetota</taxon>
        <taxon>Actinomycetes</taxon>
        <taxon>Micrococcales</taxon>
        <taxon>Intrasporangiaceae</taxon>
        <taxon>Janibacter</taxon>
    </lineage>
</organism>
<dbReference type="SUPFAM" id="SSF55021">
    <property type="entry name" value="ACT-like"/>
    <property type="match status" value="2"/>
</dbReference>
<dbReference type="AlphaFoldDB" id="A0A852VXJ5"/>
<dbReference type="PROSITE" id="PS51671">
    <property type="entry name" value="ACT"/>
    <property type="match status" value="2"/>
</dbReference>
<dbReference type="InterPro" id="IPR002912">
    <property type="entry name" value="ACT_dom"/>
</dbReference>
<dbReference type="PIRSF" id="PIRSF028103">
    <property type="entry name" value="GcvR"/>
    <property type="match status" value="1"/>
</dbReference>
<name>A0A852VXJ5_9MICO</name>
<gene>
    <name evidence="2" type="ORF">BJY20_002336</name>
</gene>
<dbReference type="Proteomes" id="UP000554054">
    <property type="component" value="Unassembled WGS sequence"/>
</dbReference>
<feature type="domain" description="ACT" evidence="1">
    <location>
        <begin position="5"/>
        <end position="77"/>
    </location>
</feature>
<accession>A0A852VXJ5</accession>
<protein>
    <submittedName>
        <fullName evidence="2">Glycine cleavage system regulatory protein</fullName>
    </submittedName>
</protein>
<dbReference type="Pfam" id="PF13740">
    <property type="entry name" value="ACT_6"/>
    <property type="match status" value="1"/>
</dbReference>
<dbReference type="Gene3D" id="3.30.70.260">
    <property type="match status" value="2"/>
</dbReference>
<feature type="domain" description="ACT" evidence="1">
    <location>
        <begin position="91"/>
        <end position="172"/>
    </location>
</feature>